<reference evidence="16" key="2">
    <citation type="submission" date="2010-02" db="EMBL/GenBank/DDBJ databases">
        <authorList>
            <person name="Genoscope - CEA"/>
        </authorList>
    </citation>
    <scope>NUCLEOTIDE SEQUENCE</scope>
    <source>
        <strain evidence="16">CFBP2957</strain>
        <plasmid evidence="16">RCFBPv3_mp</plasmid>
    </source>
</reference>
<dbReference type="GO" id="GO:0006935">
    <property type="term" value="P:chemotaxis"/>
    <property type="evidence" value="ECO:0007669"/>
    <property type="project" value="UniProtKB-KW"/>
</dbReference>
<feature type="domain" description="HAMP" evidence="15">
    <location>
        <begin position="212"/>
        <end position="264"/>
    </location>
</feature>
<dbReference type="InterPro" id="IPR003122">
    <property type="entry name" value="Tar_rcpt_lig-bd"/>
</dbReference>
<comment type="subcellular location">
    <subcellularLocation>
        <location evidence="1">Cell inner membrane</location>
        <topology evidence="1">Multi-pass membrane protein</topology>
    </subcellularLocation>
</comment>
<dbReference type="CDD" id="cd11386">
    <property type="entry name" value="MCP_signal"/>
    <property type="match status" value="1"/>
</dbReference>
<gene>
    <name evidence="16" type="primary">cheD</name>
    <name evidence="16" type="ORF">RCFBP_mp30178</name>
</gene>
<evidence type="ECO:0000256" key="11">
    <source>
        <dbReference type="PROSITE-ProRule" id="PRU00284"/>
    </source>
</evidence>
<dbReference type="EMBL" id="FP885907">
    <property type="protein sequence ID" value="CBJ54265.1"/>
    <property type="molecule type" value="Genomic_DNA"/>
</dbReference>
<evidence type="ECO:0000256" key="9">
    <source>
        <dbReference type="ARBA" id="ARBA00023224"/>
    </source>
</evidence>
<organism evidence="16">
    <name type="scientific">Ralstonia solanacearum CFBP2957</name>
    <dbReference type="NCBI Taxonomy" id="859656"/>
    <lineage>
        <taxon>Bacteria</taxon>
        <taxon>Pseudomonadati</taxon>
        <taxon>Pseudomonadota</taxon>
        <taxon>Betaproteobacteria</taxon>
        <taxon>Burkholderiales</taxon>
        <taxon>Burkholderiaceae</taxon>
        <taxon>Ralstonia</taxon>
        <taxon>Ralstonia solanacearum species complex</taxon>
    </lineage>
</organism>
<dbReference type="PROSITE" id="PS50111">
    <property type="entry name" value="CHEMOTAXIS_TRANSDUC_2"/>
    <property type="match status" value="1"/>
</dbReference>
<evidence type="ECO:0000256" key="10">
    <source>
        <dbReference type="ARBA" id="ARBA00029447"/>
    </source>
</evidence>
<dbReference type="InterPro" id="IPR051310">
    <property type="entry name" value="MCP_chemotaxis"/>
</dbReference>
<evidence type="ECO:0000256" key="7">
    <source>
        <dbReference type="ARBA" id="ARBA00022989"/>
    </source>
</evidence>
<dbReference type="InterPro" id="IPR004089">
    <property type="entry name" value="MCPsignal_dom"/>
</dbReference>
<feature type="domain" description="Methyl-accepting transducer" evidence="14">
    <location>
        <begin position="269"/>
        <end position="498"/>
    </location>
</feature>
<sequence length="603" mass="62735">MFRGMTIRLRLALMMVGIGALAVIVGTTGLIGMRHANTRVQDTYAVQLAGAVALADSDANLLSFRIVLDRAAMSLTAPGMDKTVERARMFLARSDASWKRYRALPSTPDERKLADEADALRSVFLRDGAQALIQAIEAGDAGHTSKTVMDVMPALYRPLGDKVAALSRMQMEIAHASYEAGQREHDGLSALTAALLVGGIVGGGLLTWALRRSITVPLNRAIEQAEHITRGDLTHAIHVDRADETGRLLQALQRMQEGLQRMVGQVRAGSDSIASATQQIAAGNADLSQRTEQQASSLEETASSMEQLTGMVKQNADHARQASSLAVNASDVAVKGGEVVGRVVETMAGINDSSKKIADIIGVIEGIAFQTNILALNAAVEAARAGEQGRGFAVVAGEVRSLAQRSAGAAKEIKELISDSVGRVENGTTLVAEAGTVIDEVVVAVKRVTGIMGEISSASEAQSEGIAQVNLAVAQMDEVTQQNAALVEQAAAAAMSLQEQADGLRGTVAVFQTRADAPAVTPPTRAIAAVAKAPARAGSRAQQSVRKAAVVLPSTASKAASPSSAAAVSNTRQAAAEAVAQAPKKPVPKLVAAGGGESDWETF</sequence>
<dbReference type="GO" id="GO:0004888">
    <property type="term" value="F:transmembrane signaling receptor activity"/>
    <property type="evidence" value="ECO:0007669"/>
    <property type="project" value="InterPro"/>
</dbReference>
<keyword evidence="3" id="KW-0488">Methylation</keyword>
<geneLocation type="plasmid" evidence="16">
    <name>RCFBPv3_mp</name>
</geneLocation>
<dbReference type="SMART" id="SM00283">
    <property type="entry name" value="MA"/>
    <property type="match status" value="1"/>
</dbReference>
<keyword evidence="9 11" id="KW-0807">Transducer</keyword>
<dbReference type="PROSITE" id="PS50885">
    <property type="entry name" value="HAMP"/>
    <property type="match status" value="1"/>
</dbReference>
<evidence type="ECO:0000256" key="1">
    <source>
        <dbReference type="ARBA" id="ARBA00004429"/>
    </source>
</evidence>
<keyword evidence="4" id="KW-0145">Chemotaxis</keyword>
<dbReference type="RefSeq" id="WP_013208744.1">
    <property type="nucleotide sequence ID" value="NC_014309.1"/>
</dbReference>
<dbReference type="AlphaFoldDB" id="D8P5S9"/>
<evidence type="ECO:0000256" key="8">
    <source>
        <dbReference type="ARBA" id="ARBA00023136"/>
    </source>
</evidence>
<keyword evidence="5" id="KW-0997">Cell inner membrane</keyword>
<protein>
    <submittedName>
        <fullName evidence="16">Methyl-accepting chemotaxisI(Serine chemoreceptor protein)</fullName>
    </submittedName>
</protein>
<dbReference type="PANTHER" id="PTHR43531:SF14">
    <property type="entry name" value="METHYL-ACCEPTING CHEMOTAXIS PROTEIN I-RELATED"/>
    <property type="match status" value="1"/>
</dbReference>
<feature type="transmembrane region" description="Helical" evidence="13">
    <location>
        <begin position="12"/>
        <end position="32"/>
    </location>
</feature>
<evidence type="ECO:0000256" key="6">
    <source>
        <dbReference type="ARBA" id="ARBA00022692"/>
    </source>
</evidence>
<feature type="compositionally biased region" description="Low complexity" evidence="12">
    <location>
        <begin position="578"/>
        <end position="592"/>
    </location>
</feature>
<dbReference type="InterPro" id="IPR003660">
    <property type="entry name" value="HAMP_dom"/>
</dbReference>
<dbReference type="SUPFAM" id="SSF58104">
    <property type="entry name" value="Methyl-accepting chemotaxis protein (MCP) signaling domain"/>
    <property type="match status" value="1"/>
</dbReference>
<evidence type="ECO:0000256" key="4">
    <source>
        <dbReference type="ARBA" id="ARBA00022500"/>
    </source>
</evidence>
<evidence type="ECO:0000259" key="14">
    <source>
        <dbReference type="PROSITE" id="PS50111"/>
    </source>
</evidence>
<keyword evidence="2" id="KW-1003">Cell membrane</keyword>
<evidence type="ECO:0000256" key="12">
    <source>
        <dbReference type="SAM" id="MobiDB-lite"/>
    </source>
</evidence>
<dbReference type="SMART" id="SM00304">
    <property type="entry name" value="HAMP"/>
    <property type="match status" value="1"/>
</dbReference>
<evidence type="ECO:0000256" key="3">
    <source>
        <dbReference type="ARBA" id="ARBA00022481"/>
    </source>
</evidence>
<dbReference type="Pfam" id="PF00672">
    <property type="entry name" value="HAMP"/>
    <property type="match status" value="1"/>
</dbReference>
<reference evidence="16" key="1">
    <citation type="journal article" date="2010" name="BMC Genomics">
        <title>Genomes of three tomato pathogens within the Ralstonia solanacearum species complex reveal significant evolutionary divergence.</title>
        <authorList>
            <person name="Remenant B."/>
            <person name="Coupat-Goutaland B."/>
            <person name="Guidot A."/>
            <person name="Cellier G."/>
            <person name="Wicker E."/>
            <person name="Allen C."/>
            <person name="Fegan M."/>
            <person name="Pruvost O."/>
            <person name="Elbaz M."/>
            <person name="Calteau A."/>
            <person name="Salvignol G."/>
            <person name="Mornico D."/>
            <person name="Mangenot S."/>
            <person name="Barbe V."/>
            <person name="Medigue C."/>
            <person name="Prior P."/>
        </authorList>
    </citation>
    <scope>NUCLEOTIDE SEQUENCE [LARGE SCALE GENOMIC DNA]</scope>
    <source>
        <strain evidence="16">CFBP2957</strain>
        <plasmid evidence="16">RCFBPv3_mp</plasmid>
    </source>
</reference>
<comment type="similarity">
    <text evidence="10">Belongs to the methyl-accepting chemotaxis (MCP) protein family.</text>
</comment>
<dbReference type="InterPro" id="IPR004090">
    <property type="entry name" value="Chemotax_Me-accpt_rcpt"/>
</dbReference>
<dbReference type="CDD" id="cd19407">
    <property type="entry name" value="Tar_Tsr_sensor"/>
    <property type="match status" value="1"/>
</dbReference>
<feature type="transmembrane region" description="Helical" evidence="13">
    <location>
        <begin position="188"/>
        <end position="210"/>
    </location>
</feature>
<dbReference type="CDD" id="cd06225">
    <property type="entry name" value="HAMP"/>
    <property type="match status" value="1"/>
</dbReference>
<evidence type="ECO:0000259" key="15">
    <source>
        <dbReference type="PROSITE" id="PS50885"/>
    </source>
</evidence>
<dbReference type="FunFam" id="1.10.287.950:FF:000001">
    <property type="entry name" value="Methyl-accepting chemotaxis sensory transducer"/>
    <property type="match status" value="1"/>
</dbReference>
<keyword evidence="8 13" id="KW-0472">Membrane</keyword>
<keyword evidence="6 13" id="KW-0812">Transmembrane</keyword>
<dbReference type="PATRIC" id="fig|859656.5.peg.4654"/>
<keyword evidence="7 13" id="KW-1133">Transmembrane helix</keyword>
<keyword evidence="16" id="KW-0675">Receptor</keyword>
<name>D8P5S9_RALSL</name>
<dbReference type="Gene3D" id="1.10.287.950">
    <property type="entry name" value="Methyl-accepting chemotaxis protein"/>
    <property type="match status" value="1"/>
</dbReference>
<dbReference type="Pfam" id="PF00015">
    <property type="entry name" value="MCPsignal"/>
    <property type="match status" value="1"/>
</dbReference>
<proteinExistence type="inferred from homology"/>
<dbReference type="GO" id="GO:0005886">
    <property type="term" value="C:plasma membrane"/>
    <property type="evidence" value="ECO:0007669"/>
    <property type="project" value="UniProtKB-SubCell"/>
</dbReference>
<dbReference type="PANTHER" id="PTHR43531">
    <property type="entry name" value="PROTEIN ICFG"/>
    <property type="match status" value="1"/>
</dbReference>
<dbReference type="Gene3D" id="1.20.120.30">
    <property type="entry name" value="Aspartate receptor, ligand-binding domain"/>
    <property type="match status" value="1"/>
</dbReference>
<dbReference type="Pfam" id="PF02203">
    <property type="entry name" value="TarH"/>
    <property type="match status" value="1"/>
</dbReference>
<evidence type="ECO:0000256" key="2">
    <source>
        <dbReference type="ARBA" id="ARBA00022475"/>
    </source>
</evidence>
<evidence type="ECO:0000256" key="13">
    <source>
        <dbReference type="SAM" id="Phobius"/>
    </source>
</evidence>
<dbReference type="GO" id="GO:0007165">
    <property type="term" value="P:signal transduction"/>
    <property type="evidence" value="ECO:0007669"/>
    <property type="project" value="UniProtKB-KW"/>
</dbReference>
<evidence type="ECO:0000313" key="16">
    <source>
        <dbReference type="EMBL" id="CBJ54265.1"/>
    </source>
</evidence>
<dbReference type="InterPro" id="IPR035440">
    <property type="entry name" value="4HB_MCP_dom_sf"/>
</dbReference>
<feature type="region of interest" description="Disordered" evidence="12">
    <location>
        <begin position="578"/>
        <end position="603"/>
    </location>
</feature>
<evidence type="ECO:0000256" key="5">
    <source>
        <dbReference type="ARBA" id="ARBA00022519"/>
    </source>
</evidence>
<dbReference type="PRINTS" id="PR00260">
    <property type="entry name" value="CHEMTRNSDUCR"/>
</dbReference>
<keyword evidence="16" id="KW-0614">Plasmid</keyword>
<accession>D8P5S9</accession>
<dbReference type="SUPFAM" id="SSF47170">
    <property type="entry name" value="Aspartate receptor, ligand-binding domain"/>
    <property type="match status" value="1"/>
</dbReference>